<dbReference type="InterPro" id="IPR010982">
    <property type="entry name" value="Lambda_DNA-bd_dom_sf"/>
</dbReference>
<dbReference type="InterPro" id="IPR043917">
    <property type="entry name" value="DUF5753"/>
</dbReference>
<organism evidence="2 3">
    <name type="scientific">Catellatospora bangladeshensis</name>
    <dbReference type="NCBI Taxonomy" id="310355"/>
    <lineage>
        <taxon>Bacteria</taxon>
        <taxon>Bacillati</taxon>
        <taxon>Actinomycetota</taxon>
        <taxon>Actinomycetes</taxon>
        <taxon>Micromonosporales</taxon>
        <taxon>Micromonosporaceae</taxon>
        <taxon>Catellatospora</taxon>
    </lineage>
</organism>
<gene>
    <name evidence="2" type="ORF">Cba03nite_12760</name>
</gene>
<dbReference type="SUPFAM" id="SSF47413">
    <property type="entry name" value="lambda repressor-like DNA-binding domains"/>
    <property type="match status" value="1"/>
</dbReference>
<dbReference type="EMBL" id="BONF01000008">
    <property type="protein sequence ID" value="GIF79927.1"/>
    <property type="molecule type" value="Genomic_DNA"/>
</dbReference>
<dbReference type="AlphaFoldDB" id="A0A8J3JG80"/>
<proteinExistence type="predicted"/>
<dbReference type="SMART" id="SM00530">
    <property type="entry name" value="HTH_XRE"/>
    <property type="match status" value="1"/>
</dbReference>
<sequence length="312" mass="34594">MPRGSSPIVRRQRLGVELRRLREVAGLTGEQVVERVGWAAKSKLSRLENGRSRPDLADVLDLLDLYRVRGRDREQLVAIARDAGNTRAWLRAYPVMTQRQRGYAELEAGSARIREYGLGVVPGLLQTPDYARVRILSSWSLSAGVSAPVPAQRPAIGPVAEPPAPQEPETEVAARLARQAILTRAPDPPRYEAILDEQALTGRGAPDEVRDAQLVHLADLALLPNVTIRVLPRTATVGRHFVPYTGFSIYHFPDPGDPETVAVETLARELVLTDRNSVDRYATVFGWLTDAALDPIRSRSWISARIEDSRRK</sequence>
<dbReference type="InterPro" id="IPR001387">
    <property type="entry name" value="Cro/C1-type_HTH"/>
</dbReference>
<accession>A0A8J3JG80</accession>
<dbReference type="GO" id="GO:0003677">
    <property type="term" value="F:DNA binding"/>
    <property type="evidence" value="ECO:0007669"/>
    <property type="project" value="InterPro"/>
</dbReference>
<evidence type="ECO:0000259" key="1">
    <source>
        <dbReference type="PROSITE" id="PS50943"/>
    </source>
</evidence>
<comment type="caution">
    <text evidence="2">The sequence shown here is derived from an EMBL/GenBank/DDBJ whole genome shotgun (WGS) entry which is preliminary data.</text>
</comment>
<dbReference type="Proteomes" id="UP000601223">
    <property type="component" value="Unassembled WGS sequence"/>
</dbReference>
<dbReference type="CDD" id="cd00093">
    <property type="entry name" value="HTH_XRE"/>
    <property type="match status" value="1"/>
</dbReference>
<protein>
    <submittedName>
        <fullName evidence="2">Transcriptional regulator</fullName>
    </submittedName>
</protein>
<dbReference type="Pfam" id="PF13560">
    <property type="entry name" value="HTH_31"/>
    <property type="match status" value="1"/>
</dbReference>
<dbReference type="PROSITE" id="PS50943">
    <property type="entry name" value="HTH_CROC1"/>
    <property type="match status" value="1"/>
</dbReference>
<name>A0A8J3JG80_9ACTN</name>
<feature type="domain" description="HTH cro/C1-type" evidence="1">
    <location>
        <begin position="18"/>
        <end position="73"/>
    </location>
</feature>
<dbReference type="RefSeq" id="WP_203742975.1">
    <property type="nucleotide sequence ID" value="NZ_BONF01000008.1"/>
</dbReference>
<evidence type="ECO:0000313" key="3">
    <source>
        <dbReference type="Proteomes" id="UP000601223"/>
    </source>
</evidence>
<keyword evidence="3" id="KW-1185">Reference proteome</keyword>
<reference evidence="2 3" key="1">
    <citation type="submission" date="2021-01" db="EMBL/GenBank/DDBJ databases">
        <title>Whole genome shotgun sequence of Catellatospora bangladeshensis NBRC 107357.</title>
        <authorList>
            <person name="Komaki H."/>
            <person name="Tamura T."/>
        </authorList>
    </citation>
    <scope>NUCLEOTIDE SEQUENCE [LARGE SCALE GENOMIC DNA]</scope>
    <source>
        <strain evidence="2 3">NBRC 107357</strain>
    </source>
</reference>
<evidence type="ECO:0000313" key="2">
    <source>
        <dbReference type="EMBL" id="GIF79927.1"/>
    </source>
</evidence>
<dbReference type="Pfam" id="PF19054">
    <property type="entry name" value="DUF5753"/>
    <property type="match status" value="2"/>
</dbReference>
<dbReference type="Gene3D" id="1.10.260.40">
    <property type="entry name" value="lambda repressor-like DNA-binding domains"/>
    <property type="match status" value="1"/>
</dbReference>